<proteinExistence type="predicted"/>
<feature type="compositionally biased region" description="Low complexity" evidence="1">
    <location>
        <begin position="191"/>
        <end position="200"/>
    </location>
</feature>
<name>A0ABY5Z342_9ACTN</name>
<protein>
    <recommendedName>
        <fullName evidence="2">ChrB N-terminal domain-containing protein</fullName>
    </recommendedName>
</protein>
<keyword evidence="4" id="KW-1185">Reference proteome</keyword>
<dbReference type="InterPro" id="IPR046858">
    <property type="entry name" value="ChrB_N"/>
</dbReference>
<dbReference type="RefSeq" id="WP_260725796.1">
    <property type="nucleotide sequence ID" value="NZ_BAAABS010000027.1"/>
</dbReference>
<dbReference type="EMBL" id="CP073721">
    <property type="protein sequence ID" value="UWZ36455.1"/>
    <property type="molecule type" value="Genomic_DNA"/>
</dbReference>
<feature type="region of interest" description="Disordered" evidence="1">
    <location>
        <begin position="188"/>
        <end position="219"/>
    </location>
</feature>
<evidence type="ECO:0000259" key="2">
    <source>
        <dbReference type="Pfam" id="PF20229"/>
    </source>
</evidence>
<evidence type="ECO:0000313" key="4">
    <source>
        <dbReference type="Proteomes" id="UP001058271"/>
    </source>
</evidence>
<feature type="compositionally biased region" description="Basic and acidic residues" evidence="1">
    <location>
        <begin position="210"/>
        <end position="219"/>
    </location>
</feature>
<evidence type="ECO:0000313" key="3">
    <source>
        <dbReference type="EMBL" id="UWZ36455.1"/>
    </source>
</evidence>
<organism evidence="3 4">
    <name type="scientific">Dactylosporangium roseum</name>
    <dbReference type="NCBI Taxonomy" id="47989"/>
    <lineage>
        <taxon>Bacteria</taxon>
        <taxon>Bacillati</taxon>
        <taxon>Actinomycetota</taxon>
        <taxon>Actinomycetes</taxon>
        <taxon>Micromonosporales</taxon>
        <taxon>Micromonosporaceae</taxon>
        <taxon>Dactylosporangium</taxon>
    </lineage>
</organism>
<accession>A0ABY5Z342</accession>
<dbReference type="Proteomes" id="UP001058271">
    <property type="component" value="Chromosome"/>
</dbReference>
<feature type="domain" description="ChrB N-terminal" evidence="2">
    <location>
        <begin position="30"/>
        <end position="184"/>
    </location>
</feature>
<sequence length="219" mass="23956">MDEHDVEPEPAREAFVLVSVSTAGGSPGLRMAVWRKLRSLGALYLQQSVCLLPDRELVRREVRRLLARVRSDGGTGRALRVALPDPAEYAEVVAEFNAARDEEYAEVLQRAPALLEEIATETERGRATYAEVEESEADLDRFRTWLSKIEARDYFDAPGRTAAQAAVTRCATALAEFENAALRAEAGESVTATTNAATNAGTDTPSRPAPADHRPQHHT</sequence>
<dbReference type="Pfam" id="PF20229">
    <property type="entry name" value="ChrB_N"/>
    <property type="match status" value="1"/>
</dbReference>
<evidence type="ECO:0000256" key="1">
    <source>
        <dbReference type="SAM" id="MobiDB-lite"/>
    </source>
</evidence>
<gene>
    <name evidence="3" type="ORF">Drose_36460</name>
</gene>
<reference evidence="3" key="1">
    <citation type="submission" date="2021-04" db="EMBL/GenBank/DDBJ databases">
        <title>Biosynthetic gene clusters of Dactylosporangioum roseum.</title>
        <authorList>
            <person name="Hartkoorn R.C."/>
            <person name="Beaudoing E."/>
            <person name="Hot D."/>
            <person name="Moureu S."/>
        </authorList>
    </citation>
    <scope>NUCLEOTIDE SEQUENCE</scope>
    <source>
        <strain evidence="3">NRRL B-16295</strain>
    </source>
</reference>